<keyword evidence="7" id="KW-1185">Reference proteome</keyword>
<reference evidence="6 7" key="1">
    <citation type="submission" date="2019-09" db="EMBL/GenBank/DDBJ databases">
        <authorList>
            <person name="Ou C."/>
        </authorList>
    </citation>
    <scope>NUCLEOTIDE SEQUENCE [LARGE SCALE GENOMIC DNA]</scope>
    <source>
        <strain evidence="6">S2</strain>
        <tissue evidence="6">Leaf</tissue>
    </source>
</reference>
<reference evidence="6 7" key="3">
    <citation type="submission" date="2019-11" db="EMBL/GenBank/DDBJ databases">
        <title>A de novo genome assembly of a pear dwarfing rootstock.</title>
        <authorList>
            <person name="Wang F."/>
            <person name="Wang J."/>
            <person name="Li S."/>
            <person name="Zhang Y."/>
            <person name="Fang M."/>
            <person name="Ma L."/>
            <person name="Zhao Y."/>
            <person name="Jiang S."/>
        </authorList>
    </citation>
    <scope>NUCLEOTIDE SEQUENCE [LARGE SCALE GENOMIC DNA]</scope>
    <source>
        <strain evidence="6">S2</strain>
        <tissue evidence="6">Leaf</tissue>
    </source>
</reference>
<dbReference type="InterPro" id="IPR054722">
    <property type="entry name" value="PolX-like_BBD"/>
</dbReference>
<evidence type="ECO:0000259" key="4">
    <source>
        <dbReference type="Pfam" id="PF13976"/>
    </source>
</evidence>
<dbReference type="Pfam" id="PF14223">
    <property type="entry name" value="Retrotran_gag_2"/>
    <property type="match status" value="1"/>
</dbReference>
<keyword evidence="1" id="KW-0064">Aspartyl protease</keyword>
<keyword evidence="1" id="KW-0378">Hydrolase</keyword>
<feature type="region of interest" description="Disordered" evidence="2">
    <location>
        <begin position="1"/>
        <end position="28"/>
    </location>
</feature>
<keyword evidence="1" id="KW-0645">Protease</keyword>
<proteinExistence type="predicted"/>
<evidence type="ECO:0000256" key="1">
    <source>
        <dbReference type="ARBA" id="ARBA00022750"/>
    </source>
</evidence>
<dbReference type="Pfam" id="PF07727">
    <property type="entry name" value="RVT_2"/>
    <property type="match status" value="2"/>
</dbReference>
<dbReference type="GO" id="GO:0004190">
    <property type="term" value="F:aspartic-type endopeptidase activity"/>
    <property type="evidence" value="ECO:0007669"/>
    <property type="project" value="UniProtKB-KW"/>
</dbReference>
<feature type="domain" description="Reverse transcriptase Ty1/copia-type" evidence="3">
    <location>
        <begin position="459"/>
        <end position="536"/>
    </location>
</feature>
<feature type="domain" description="Retrovirus-related Pol polyprotein from transposon TNT 1-94-like beta-barrel" evidence="5">
    <location>
        <begin position="216"/>
        <end position="292"/>
    </location>
</feature>
<dbReference type="PANTHER" id="PTHR11439:SF455">
    <property type="entry name" value="RLK (RECEPTOR-LIKE PROTEIN KINASE) 8, PUTATIVE-RELATED"/>
    <property type="match status" value="1"/>
</dbReference>
<dbReference type="AlphaFoldDB" id="A0A5N5H0C9"/>
<dbReference type="Pfam" id="PF13976">
    <property type="entry name" value="gag_pre-integrs"/>
    <property type="match status" value="1"/>
</dbReference>
<evidence type="ECO:0008006" key="8">
    <source>
        <dbReference type="Google" id="ProtNLM"/>
    </source>
</evidence>
<evidence type="ECO:0000313" key="7">
    <source>
        <dbReference type="Proteomes" id="UP000327157"/>
    </source>
</evidence>
<dbReference type="InterPro" id="IPR043502">
    <property type="entry name" value="DNA/RNA_pol_sf"/>
</dbReference>
<dbReference type="CDD" id="cd09272">
    <property type="entry name" value="RNase_HI_RT_Ty1"/>
    <property type="match status" value="1"/>
</dbReference>
<evidence type="ECO:0000313" key="6">
    <source>
        <dbReference type="EMBL" id="KAB2621335.1"/>
    </source>
</evidence>
<gene>
    <name evidence="6" type="ORF">D8674_023517</name>
</gene>
<dbReference type="Proteomes" id="UP000327157">
    <property type="component" value="Chromosome 4"/>
</dbReference>
<dbReference type="Pfam" id="PF22936">
    <property type="entry name" value="Pol_BBD"/>
    <property type="match status" value="1"/>
</dbReference>
<feature type="domain" description="Reverse transcriptase Ty1/copia-type" evidence="3">
    <location>
        <begin position="538"/>
        <end position="628"/>
    </location>
</feature>
<accession>A0A5N5H0C9</accession>
<dbReference type="PANTHER" id="PTHR11439">
    <property type="entry name" value="GAG-POL-RELATED RETROTRANSPOSON"/>
    <property type="match status" value="1"/>
</dbReference>
<dbReference type="EMBL" id="SMOL01000231">
    <property type="protein sequence ID" value="KAB2621335.1"/>
    <property type="molecule type" value="Genomic_DNA"/>
</dbReference>
<evidence type="ECO:0000259" key="3">
    <source>
        <dbReference type="Pfam" id="PF07727"/>
    </source>
</evidence>
<comment type="caution">
    <text evidence="6">The sequence shown here is derived from an EMBL/GenBank/DDBJ whole genome shotgun (WGS) entry which is preliminary data.</text>
</comment>
<dbReference type="OrthoDB" id="39620at2759"/>
<reference evidence="7" key="2">
    <citation type="submission" date="2019-10" db="EMBL/GenBank/DDBJ databases">
        <title>A de novo genome assembly of a pear dwarfing rootstock.</title>
        <authorList>
            <person name="Wang F."/>
            <person name="Wang J."/>
            <person name="Li S."/>
            <person name="Zhang Y."/>
            <person name="Fang M."/>
            <person name="Ma L."/>
            <person name="Zhao Y."/>
            <person name="Jiang S."/>
        </authorList>
    </citation>
    <scope>NUCLEOTIDE SEQUENCE [LARGE SCALE GENOMIC DNA]</scope>
</reference>
<organism evidence="6 7">
    <name type="scientific">Pyrus ussuriensis x Pyrus communis</name>
    <dbReference type="NCBI Taxonomy" id="2448454"/>
    <lineage>
        <taxon>Eukaryota</taxon>
        <taxon>Viridiplantae</taxon>
        <taxon>Streptophyta</taxon>
        <taxon>Embryophyta</taxon>
        <taxon>Tracheophyta</taxon>
        <taxon>Spermatophyta</taxon>
        <taxon>Magnoliopsida</taxon>
        <taxon>eudicotyledons</taxon>
        <taxon>Gunneridae</taxon>
        <taxon>Pentapetalae</taxon>
        <taxon>rosids</taxon>
        <taxon>fabids</taxon>
        <taxon>Rosales</taxon>
        <taxon>Rosaceae</taxon>
        <taxon>Amygdaloideae</taxon>
        <taxon>Maleae</taxon>
        <taxon>Pyrus</taxon>
    </lineage>
</organism>
<sequence length="875" mass="96470">MSVAAASSTSLPPPPPNPNSLATPPQSDISNPPIMSIGTISIANVAGMVPTKLNRQNFITWRSLFIPVLKRFKLLGLVNGEDLCPPQFIRDSSGSCVLNASFETWCERDQILMIWINSTLSEDLLPLTIGMADSRSLWQSLERRFSGASHISDKLAAAGEPLSESDLVAYILSGLPDEYESFVDSIETRNESVTADELHAPTAMSAMTSSASPSYWLTDSGASHHVTPDPSALNSAIPYSGNDQLFVGDGKGLCISHTGSALIRTKHATFRLNDVLLVPQASRNLLSVYKFVHDNWCSLTFDPFGFYVKDLSTGKMLFQGPSEGGLYPFYWNASNGVSGIAISPTALMIAKADIHIWHRRLGHPSGGILHSVVNKNHLPSPSSLPPQPPPVPVNTHSMLTRAKAGIHKPKMFTATKHILPSTVDSLTALPPTPSTFLQASKSSHWMDAMQSEFQALQSTDTFSPVAKPTTIRILLSIAVTYDWFVHQLDVSNAFLHGHLKEDVYMIQPPGFVDPSKPHHVCKLRKSLYGLKQAPRACLFIKRDTSITFILVYVDDIIITGSSSTTCQSIISNLQLMFPVKDLGDIHYFLGIEVHKSAKGLLLHQTKYALDLLKKTDMLGAKPCATPVCQYMHSPRTIHLQAVKRILRYLKGTVDSGLWFTKSPQFLTAWSDADWAGCPVDRRSTSGYCVFLGSNLISWSAKKQATVARSSTEAEYRSLAHTAAELTWVCKILHDISFPLLQKPVIYCDNKSAIALAFNPVFHARTKHVEIDYHYIREKVLLGHIGVQHVASLLQIADIFTKPLAVDRFAALTYKLSVRSPSISLRGCYDCSVGLGHWIAVCLEFPPFSWLLGLTRLYFACYWSNGLRLNPVQMTQ</sequence>
<dbReference type="SUPFAM" id="SSF56672">
    <property type="entry name" value="DNA/RNA polymerases"/>
    <property type="match status" value="1"/>
</dbReference>
<feature type="domain" description="GAG-pre-integrase" evidence="4">
    <location>
        <begin position="325"/>
        <end position="381"/>
    </location>
</feature>
<evidence type="ECO:0000259" key="5">
    <source>
        <dbReference type="Pfam" id="PF22936"/>
    </source>
</evidence>
<evidence type="ECO:0000256" key="2">
    <source>
        <dbReference type="SAM" id="MobiDB-lite"/>
    </source>
</evidence>
<name>A0A5N5H0C9_9ROSA</name>
<feature type="compositionally biased region" description="Low complexity" evidence="2">
    <location>
        <begin position="1"/>
        <end position="10"/>
    </location>
</feature>
<protein>
    <recommendedName>
        <fullName evidence="8">Reverse transcriptase Ty1/copia-type domain-containing protein</fullName>
    </recommendedName>
</protein>
<dbReference type="InterPro" id="IPR013103">
    <property type="entry name" value="RVT_2"/>
</dbReference>
<dbReference type="InterPro" id="IPR025724">
    <property type="entry name" value="GAG-pre-integrase_dom"/>
</dbReference>